<gene>
    <name evidence="4" type="ORF">AN217_14235</name>
</gene>
<dbReference type="RefSeq" id="WP_019356205.1">
    <property type="nucleotide sequence ID" value="NZ_LJGV01000022.1"/>
</dbReference>
<keyword evidence="3" id="KW-0812">Transmembrane</keyword>
<dbReference type="PANTHER" id="PTHR44749">
    <property type="entry name" value="SUPPRESSOR OF RPS4-RLD 1"/>
    <property type="match status" value="1"/>
</dbReference>
<evidence type="ECO:0000256" key="2">
    <source>
        <dbReference type="SAM" id="MobiDB-lite"/>
    </source>
</evidence>
<evidence type="ECO:0008006" key="6">
    <source>
        <dbReference type="Google" id="ProtNLM"/>
    </source>
</evidence>
<proteinExistence type="predicted"/>
<dbReference type="AlphaFoldDB" id="A0A1E7K4D8"/>
<feature type="transmembrane region" description="Helical" evidence="3">
    <location>
        <begin position="32"/>
        <end position="51"/>
    </location>
</feature>
<evidence type="ECO:0000256" key="3">
    <source>
        <dbReference type="SAM" id="Phobius"/>
    </source>
</evidence>
<dbReference type="GO" id="GO:0045892">
    <property type="term" value="P:negative regulation of DNA-templated transcription"/>
    <property type="evidence" value="ECO:0007669"/>
    <property type="project" value="InterPro"/>
</dbReference>
<evidence type="ECO:0000313" key="4">
    <source>
        <dbReference type="EMBL" id="OEU98788.1"/>
    </source>
</evidence>
<organism evidence="4 5">
    <name type="scientific">Streptomyces qinglanensis</name>
    <dbReference type="NCBI Taxonomy" id="943816"/>
    <lineage>
        <taxon>Bacteria</taxon>
        <taxon>Bacillati</taxon>
        <taxon>Actinomycetota</taxon>
        <taxon>Actinomycetes</taxon>
        <taxon>Kitasatosporales</taxon>
        <taxon>Streptomycetaceae</taxon>
        <taxon>Streptomyces</taxon>
    </lineage>
</organism>
<evidence type="ECO:0000313" key="5">
    <source>
        <dbReference type="Proteomes" id="UP000175829"/>
    </source>
</evidence>
<dbReference type="EMBL" id="LJGV01000022">
    <property type="protein sequence ID" value="OEU98788.1"/>
    <property type="molecule type" value="Genomic_DNA"/>
</dbReference>
<reference evidence="4 5" key="1">
    <citation type="journal article" date="2016" name="Front. Microbiol.">
        <title>Comparative Genomics Analysis of Streptomyces Species Reveals Their Adaptation to the Marine Environment and Their Diversity at the Genomic Level.</title>
        <authorList>
            <person name="Tian X."/>
            <person name="Zhang Z."/>
            <person name="Yang T."/>
            <person name="Chen M."/>
            <person name="Li J."/>
            <person name="Chen F."/>
            <person name="Yang J."/>
            <person name="Li W."/>
            <person name="Zhang B."/>
            <person name="Zhang Z."/>
            <person name="Wu J."/>
            <person name="Zhang C."/>
            <person name="Long L."/>
            <person name="Xiao J."/>
        </authorList>
    </citation>
    <scope>NUCLEOTIDE SEQUENCE [LARGE SCALE GENOMIC DNA]</scope>
    <source>
        <strain evidence="4 5">SCSIO M10379</strain>
    </source>
</reference>
<accession>A0A1E7K4D8</accession>
<keyword evidence="1" id="KW-0802">TPR repeat</keyword>
<dbReference type="Pfam" id="PF13432">
    <property type="entry name" value="TPR_16"/>
    <property type="match status" value="3"/>
</dbReference>
<dbReference type="PROSITE" id="PS50005">
    <property type="entry name" value="TPR"/>
    <property type="match status" value="1"/>
</dbReference>
<evidence type="ECO:0000256" key="1">
    <source>
        <dbReference type="PROSITE-ProRule" id="PRU00339"/>
    </source>
</evidence>
<dbReference type="PANTHER" id="PTHR44749:SF1">
    <property type="entry name" value="TETRATRICOPEPTIDE-LIKE HELICAL DOMAIN-CONTAINING PROTEIN"/>
    <property type="match status" value="1"/>
</dbReference>
<comment type="caution">
    <text evidence="4">The sequence shown here is derived from an EMBL/GenBank/DDBJ whole genome shotgun (WGS) entry which is preliminary data.</text>
</comment>
<sequence length="461" mass="50198">MTAAPPHRPTDSAPPAPQAPGRRARRRHLRRTGAVLALGTALFAAGALGLAPDRADPPTGGRRAPAASSEDTAQRRIEALRQQIRRTGKNPRAWAELGLEYVQQAKTTADPAYYPKAGKSLRRSLDLQPRDNFTAEVGLGALAAGRHEFRDALRWARRATRTNPANAAARGVLGDAYTQLGRYRESFQAVQKMVDLQPGTPSLARASYTWELRGETDRARALMRRALKAASDPGDTAFARYHLAGLALRSGAPSTALREANAGLRSVPDNPDLLEVRARARTALGRPAAAVDDFEQAIAHVPQPAYVIALGELQQARGHLGKARRQYALYRAQERLLQQAGVRDDAEAVLFEADHGDADRAVGLGRRAVHSRPFLASHDAYAWALHRAGRDREALSHAEQALRLGTRSALYLYHRGMIHHALGDHAAARTDLRAALRTDPHFHPLHAPAARRTLTRIGAEA</sequence>
<keyword evidence="3" id="KW-0472">Membrane</keyword>
<dbReference type="InterPro" id="IPR011990">
    <property type="entry name" value="TPR-like_helical_dom_sf"/>
</dbReference>
<protein>
    <recommendedName>
        <fullName evidence="6">Tetratricopeptide repeat-containing protein</fullName>
    </recommendedName>
</protein>
<dbReference type="SUPFAM" id="SSF48452">
    <property type="entry name" value="TPR-like"/>
    <property type="match status" value="1"/>
</dbReference>
<dbReference type="Proteomes" id="UP000175829">
    <property type="component" value="Unassembled WGS sequence"/>
</dbReference>
<dbReference type="SMART" id="SM00028">
    <property type="entry name" value="TPR"/>
    <property type="match status" value="5"/>
</dbReference>
<dbReference type="InterPro" id="IPR044650">
    <property type="entry name" value="SRFR1-like"/>
</dbReference>
<dbReference type="PATRIC" id="fig|943816.4.peg.2287"/>
<feature type="region of interest" description="Disordered" evidence="2">
    <location>
        <begin position="1"/>
        <end position="30"/>
    </location>
</feature>
<dbReference type="Gene3D" id="1.25.40.10">
    <property type="entry name" value="Tetratricopeptide repeat domain"/>
    <property type="match status" value="3"/>
</dbReference>
<name>A0A1E7K4D8_9ACTN</name>
<feature type="region of interest" description="Disordered" evidence="2">
    <location>
        <begin position="52"/>
        <end position="74"/>
    </location>
</feature>
<dbReference type="InterPro" id="IPR019734">
    <property type="entry name" value="TPR_rpt"/>
</dbReference>
<keyword evidence="3" id="KW-1133">Transmembrane helix</keyword>
<feature type="repeat" description="TPR" evidence="1">
    <location>
        <begin position="167"/>
        <end position="200"/>
    </location>
</feature>